<dbReference type="InterPro" id="IPR005632">
    <property type="entry name" value="Chaperone_Skp"/>
</dbReference>
<dbReference type="SMART" id="SM00935">
    <property type="entry name" value="OmpH"/>
    <property type="match status" value="1"/>
</dbReference>
<dbReference type="EMBL" id="FNAS01000008">
    <property type="protein sequence ID" value="SDE38787.1"/>
    <property type="molecule type" value="Genomic_DNA"/>
</dbReference>
<dbReference type="GO" id="GO:0005829">
    <property type="term" value="C:cytosol"/>
    <property type="evidence" value="ECO:0007669"/>
    <property type="project" value="TreeGrafter"/>
</dbReference>
<name>A0A1G7CHI6_9FLAO</name>
<gene>
    <name evidence="5" type="ORF">SAMN05421544_10848</name>
</gene>
<dbReference type="PANTHER" id="PTHR35089">
    <property type="entry name" value="CHAPERONE PROTEIN SKP"/>
    <property type="match status" value="1"/>
</dbReference>
<feature type="chain" id="PRO_5011614648" evidence="4">
    <location>
        <begin position="23"/>
        <end position="166"/>
    </location>
</feature>
<keyword evidence="3" id="KW-0175">Coiled coil</keyword>
<evidence type="ECO:0000256" key="4">
    <source>
        <dbReference type="SAM" id="SignalP"/>
    </source>
</evidence>
<evidence type="ECO:0000256" key="1">
    <source>
        <dbReference type="ARBA" id="ARBA00009091"/>
    </source>
</evidence>
<dbReference type="GO" id="GO:0050821">
    <property type="term" value="P:protein stabilization"/>
    <property type="evidence" value="ECO:0007669"/>
    <property type="project" value="TreeGrafter"/>
</dbReference>
<feature type="coiled-coil region" evidence="3">
    <location>
        <begin position="55"/>
        <end position="111"/>
    </location>
</feature>
<keyword evidence="2 4" id="KW-0732">Signal</keyword>
<feature type="signal peptide" evidence="4">
    <location>
        <begin position="1"/>
        <end position="22"/>
    </location>
</feature>
<dbReference type="GO" id="GO:0051082">
    <property type="term" value="F:unfolded protein binding"/>
    <property type="evidence" value="ECO:0007669"/>
    <property type="project" value="InterPro"/>
</dbReference>
<reference evidence="5 6" key="1">
    <citation type="submission" date="2016-10" db="EMBL/GenBank/DDBJ databases">
        <authorList>
            <person name="de Groot N.N."/>
        </authorList>
    </citation>
    <scope>NUCLEOTIDE SEQUENCE [LARGE SCALE GENOMIC DNA]</scope>
    <source>
        <strain evidence="5 6">DSM 24015</strain>
    </source>
</reference>
<dbReference type="Proteomes" id="UP000198517">
    <property type="component" value="Unassembled WGS sequence"/>
</dbReference>
<dbReference type="OrthoDB" id="1524711at2"/>
<dbReference type="Pfam" id="PF03938">
    <property type="entry name" value="OmpH"/>
    <property type="match status" value="1"/>
</dbReference>
<dbReference type="AlphaFoldDB" id="A0A1G7CHI6"/>
<evidence type="ECO:0000313" key="6">
    <source>
        <dbReference type="Proteomes" id="UP000198517"/>
    </source>
</evidence>
<keyword evidence="6" id="KW-1185">Reference proteome</keyword>
<dbReference type="SUPFAM" id="SSF111384">
    <property type="entry name" value="OmpH-like"/>
    <property type="match status" value="1"/>
</dbReference>
<proteinExistence type="inferred from homology"/>
<accession>A0A1G7CHI6</accession>
<sequence>MKKLSVLFAAVMMLMSYGVAKAQKIATADVNSILEMMPDKKKADEQLMSFFKAKQADIQKQAQAFQKEVEEYQKTGAKLTIAQRQAKEQELQKKQQNIQQLSDAAQRDYQQRQQDAYAPIDKKFNDAVEKAAKANGWDYIFDSNTIGLIYKAGPDATAAIKKELGL</sequence>
<dbReference type="STRING" id="1071918.SAMN05421544_10848"/>
<dbReference type="InterPro" id="IPR024930">
    <property type="entry name" value="Skp_dom_sf"/>
</dbReference>
<evidence type="ECO:0000256" key="2">
    <source>
        <dbReference type="ARBA" id="ARBA00022729"/>
    </source>
</evidence>
<evidence type="ECO:0000313" key="5">
    <source>
        <dbReference type="EMBL" id="SDE38787.1"/>
    </source>
</evidence>
<dbReference type="PANTHER" id="PTHR35089:SF1">
    <property type="entry name" value="CHAPERONE PROTEIN SKP"/>
    <property type="match status" value="1"/>
</dbReference>
<comment type="similarity">
    <text evidence="1">Belongs to the Skp family.</text>
</comment>
<protein>
    <submittedName>
        <fullName evidence="5">Outer membrane protein</fullName>
    </submittedName>
</protein>
<dbReference type="Gene3D" id="3.30.910.20">
    <property type="entry name" value="Skp domain"/>
    <property type="match status" value="1"/>
</dbReference>
<evidence type="ECO:0000256" key="3">
    <source>
        <dbReference type="SAM" id="Coils"/>
    </source>
</evidence>
<organism evidence="5 6">
    <name type="scientific">Riemerella columbipharyngis</name>
    <dbReference type="NCBI Taxonomy" id="1071918"/>
    <lineage>
        <taxon>Bacteria</taxon>
        <taxon>Pseudomonadati</taxon>
        <taxon>Bacteroidota</taxon>
        <taxon>Flavobacteriia</taxon>
        <taxon>Flavobacteriales</taxon>
        <taxon>Weeksellaceae</taxon>
        <taxon>Riemerella</taxon>
    </lineage>
</organism>
<dbReference type="RefSeq" id="WP_092736529.1">
    <property type="nucleotide sequence ID" value="NZ_FNAS01000008.1"/>
</dbReference>